<feature type="domain" description="GSCFA" evidence="1">
    <location>
        <begin position="47"/>
        <end position="310"/>
    </location>
</feature>
<dbReference type="AlphaFoldDB" id="C0QCX9"/>
<evidence type="ECO:0000313" key="3">
    <source>
        <dbReference type="Proteomes" id="UP000000442"/>
    </source>
</evidence>
<proteinExistence type="predicted"/>
<dbReference type="eggNOG" id="COG0455">
    <property type="taxonomic scope" value="Bacteria"/>
</dbReference>
<sequence length="320" mass="37326">MARSQMYPIHRFSTWQVWPGSYDNPPISEYYPFPERSDFAIDNTTPIASMGSCFAREIRKRLIKKGYNYIQEERDHPASVHASAAWERTYSIFSMRQIFEYTFGSFDPIIRWWISPETQTVQDPFRRVVLYDNLKQARKDFKQHISFSRKALTKARVIILTLGMTEVWEDQEDQTVICVPAGPYVNEGGDMDRYRFRVTRYLENLENLERIHTLLHLHNPECKILITVSPVQLWATFRTDLDVISASCNSKSTLRAVADVFASDHDNVSYFPAYEMAILHSVIMGKNPFADGKENFHVSKETVDHIMEQFFTFYAGKNSL</sequence>
<dbReference type="RefSeq" id="WP_015905944.1">
    <property type="nucleotide sequence ID" value="NC_012108.1"/>
</dbReference>
<dbReference type="EMBL" id="CP001087">
    <property type="protein sequence ID" value="ACN17211.1"/>
    <property type="molecule type" value="Genomic_DNA"/>
</dbReference>
<evidence type="ECO:0000313" key="2">
    <source>
        <dbReference type="EMBL" id="ACN17211.1"/>
    </source>
</evidence>
<reference evidence="2 3" key="1">
    <citation type="journal article" date="2009" name="Environ. Microbiol.">
        <title>Genome sequence of Desulfobacterium autotrophicum HRM2, a marine sulfate reducer oxidizing organic carbon completely to carbon dioxide.</title>
        <authorList>
            <person name="Strittmatter A.W."/>
            <person name="Liesegang H."/>
            <person name="Rabus R."/>
            <person name="Decker I."/>
            <person name="Amann J."/>
            <person name="Andres S."/>
            <person name="Henne A."/>
            <person name="Fricke W.F."/>
            <person name="Martinez-Arias R."/>
            <person name="Bartels D."/>
            <person name="Goesmann A."/>
            <person name="Krause L."/>
            <person name="Puehler A."/>
            <person name="Klenk H.P."/>
            <person name="Richter M."/>
            <person name="Schuler M."/>
            <person name="Gloeckner F.O."/>
            <person name="Meyerdierks A."/>
            <person name="Gottschalk G."/>
            <person name="Amann R."/>
        </authorList>
    </citation>
    <scope>NUCLEOTIDE SEQUENCE [LARGE SCALE GENOMIC DNA]</scope>
    <source>
        <strain evidence="3">ATCC 43914 / DSM 3382 / HRM2</strain>
    </source>
</reference>
<dbReference type="InterPro" id="IPR014982">
    <property type="entry name" value="GSCFA"/>
</dbReference>
<name>C0QCX9_DESAH</name>
<evidence type="ECO:0000259" key="1">
    <source>
        <dbReference type="Pfam" id="PF08885"/>
    </source>
</evidence>
<dbReference type="Proteomes" id="UP000000442">
    <property type="component" value="Chromosome"/>
</dbReference>
<accession>C0QCX9</accession>
<dbReference type="OrthoDB" id="369216at2"/>
<gene>
    <name evidence="2" type="ordered locus">HRM2_41550</name>
</gene>
<keyword evidence="3" id="KW-1185">Reference proteome</keyword>
<dbReference type="Pfam" id="PF08885">
    <property type="entry name" value="GSCFA"/>
    <property type="match status" value="1"/>
</dbReference>
<dbReference type="HOGENOM" id="CLU_049172_0_0_7"/>
<organism evidence="2 3">
    <name type="scientific">Desulforapulum autotrophicum (strain ATCC 43914 / DSM 3382 / VKM B-1955 / HRM2)</name>
    <name type="common">Desulfobacterium autotrophicum</name>
    <dbReference type="NCBI Taxonomy" id="177437"/>
    <lineage>
        <taxon>Bacteria</taxon>
        <taxon>Pseudomonadati</taxon>
        <taxon>Thermodesulfobacteriota</taxon>
        <taxon>Desulfobacteria</taxon>
        <taxon>Desulfobacterales</taxon>
        <taxon>Desulfobacteraceae</taxon>
        <taxon>Desulforapulum</taxon>
    </lineage>
</organism>
<dbReference type="KEGG" id="dat:HRM2_41550"/>
<protein>
    <recommendedName>
        <fullName evidence="1">GSCFA domain-containing protein</fullName>
    </recommendedName>
</protein>
<dbReference type="STRING" id="177437.HRM2_41550"/>